<keyword evidence="1" id="KW-0472">Membrane</keyword>
<keyword evidence="1" id="KW-0812">Transmembrane</keyword>
<dbReference type="AlphaFoldDB" id="A0A6C0KZC0"/>
<dbReference type="EMBL" id="MN740993">
    <property type="protein sequence ID" value="QHU21874.1"/>
    <property type="molecule type" value="Genomic_DNA"/>
</dbReference>
<reference evidence="2" key="1">
    <citation type="journal article" date="2020" name="Nature">
        <title>Giant virus diversity and host interactions through global metagenomics.</title>
        <authorList>
            <person name="Schulz F."/>
            <person name="Roux S."/>
            <person name="Paez-Espino D."/>
            <person name="Jungbluth S."/>
            <person name="Walsh D.A."/>
            <person name="Denef V.J."/>
            <person name="McMahon K.D."/>
            <person name="Konstantinidis K.T."/>
            <person name="Eloe-Fadrosh E.A."/>
            <person name="Kyrpides N.C."/>
            <person name="Woyke T."/>
        </authorList>
    </citation>
    <scope>NUCLEOTIDE SEQUENCE</scope>
    <source>
        <strain evidence="2">GVMAG-S-3300013286-35</strain>
    </source>
</reference>
<proteinExistence type="predicted"/>
<evidence type="ECO:0000313" key="2">
    <source>
        <dbReference type="EMBL" id="QHU21874.1"/>
    </source>
</evidence>
<feature type="transmembrane region" description="Helical" evidence="1">
    <location>
        <begin position="45"/>
        <end position="63"/>
    </location>
</feature>
<name>A0A6C0KZC0_9ZZZZ</name>
<dbReference type="PANTHER" id="PTHR37304">
    <property type="entry name" value="MEMBRANE PROTEIN-RELATED"/>
    <property type="match status" value="1"/>
</dbReference>
<organism evidence="2">
    <name type="scientific">viral metagenome</name>
    <dbReference type="NCBI Taxonomy" id="1070528"/>
    <lineage>
        <taxon>unclassified sequences</taxon>
        <taxon>metagenomes</taxon>
        <taxon>organismal metagenomes</taxon>
    </lineage>
</organism>
<dbReference type="Pfam" id="PF04070">
    <property type="entry name" value="DUF378"/>
    <property type="match status" value="1"/>
</dbReference>
<sequence>MGKNYITKKIYGLAILLLVLGGLNWGTVAIFKTDVVSSLFGKDSLFSRLLFVIIAFAAIYVGISRDSYLPFLGQTVLPCSVLQEKIPEHAELKVRIIAPAGHKVLYWASEPSTDSSVKNWQDAYANFDNAGVAIAESDGSALLQVRRPQAYWVPLGRKLEPHVHYRICGENGMMGPVRSLFIEERVEGFGTAIHIE</sequence>
<protein>
    <submittedName>
        <fullName evidence="2">Uncharacterized protein</fullName>
    </submittedName>
</protein>
<dbReference type="PANTHER" id="PTHR37304:SF1">
    <property type="entry name" value="MEMBRANE PROTEIN"/>
    <property type="match status" value="1"/>
</dbReference>
<evidence type="ECO:0000256" key="1">
    <source>
        <dbReference type="SAM" id="Phobius"/>
    </source>
</evidence>
<keyword evidence="1" id="KW-1133">Transmembrane helix</keyword>
<accession>A0A6C0KZC0</accession>
<dbReference type="InterPro" id="IPR007211">
    <property type="entry name" value="DUF378"/>
</dbReference>